<feature type="domain" description="Radical SAM core" evidence="7">
    <location>
        <begin position="1"/>
        <end position="229"/>
    </location>
</feature>
<dbReference type="GO" id="GO:0016491">
    <property type="term" value="F:oxidoreductase activity"/>
    <property type="evidence" value="ECO:0007669"/>
    <property type="project" value="InterPro"/>
</dbReference>
<evidence type="ECO:0000256" key="5">
    <source>
        <dbReference type="ARBA" id="ARBA00023014"/>
    </source>
</evidence>
<dbReference type="RefSeq" id="WP_110460723.1">
    <property type="nucleotide sequence ID" value="NZ_QKMR01000003.1"/>
</dbReference>
<evidence type="ECO:0000256" key="4">
    <source>
        <dbReference type="ARBA" id="ARBA00023004"/>
    </source>
</evidence>
<dbReference type="Proteomes" id="UP000248132">
    <property type="component" value="Unassembled WGS sequence"/>
</dbReference>
<comment type="cofactor">
    <cofactor evidence="1">
        <name>[4Fe-4S] cluster</name>
        <dbReference type="ChEBI" id="CHEBI:49883"/>
    </cofactor>
</comment>
<comment type="caution">
    <text evidence="8">The sequence shown here is derived from an EMBL/GenBank/DDBJ whole genome shotgun (WGS) entry which is preliminary data.</text>
</comment>
<dbReference type="InterPro" id="IPR023867">
    <property type="entry name" value="Sulphatase_maturase_rSAM"/>
</dbReference>
<organism evidence="8 9">
    <name type="scientific">Ruminiclostridium sufflavum DSM 19573</name>
    <dbReference type="NCBI Taxonomy" id="1121337"/>
    <lineage>
        <taxon>Bacteria</taxon>
        <taxon>Bacillati</taxon>
        <taxon>Bacillota</taxon>
        <taxon>Clostridia</taxon>
        <taxon>Eubacteriales</taxon>
        <taxon>Oscillospiraceae</taxon>
        <taxon>Ruminiclostridium</taxon>
    </lineage>
</organism>
<dbReference type="SFLD" id="SFLDG01067">
    <property type="entry name" value="SPASM/twitch_domain_containing"/>
    <property type="match status" value="2"/>
</dbReference>
<dbReference type="PROSITE" id="PS51918">
    <property type="entry name" value="RADICAL_SAM"/>
    <property type="match status" value="1"/>
</dbReference>
<dbReference type="InterPro" id="IPR013785">
    <property type="entry name" value="Aldolase_TIM"/>
</dbReference>
<evidence type="ECO:0000313" key="9">
    <source>
        <dbReference type="Proteomes" id="UP000248132"/>
    </source>
</evidence>
<dbReference type="SFLD" id="SFLDG01072">
    <property type="entry name" value="dehydrogenase_like"/>
    <property type="match status" value="1"/>
</dbReference>
<proteinExistence type="inferred from homology"/>
<evidence type="ECO:0000256" key="3">
    <source>
        <dbReference type="ARBA" id="ARBA00022723"/>
    </source>
</evidence>
<dbReference type="SFLD" id="SFLDS00029">
    <property type="entry name" value="Radical_SAM"/>
    <property type="match status" value="2"/>
</dbReference>
<dbReference type="GO" id="GO:0051536">
    <property type="term" value="F:iron-sulfur cluster binding"/>
    <property type="evidence" value="ECO:0007669"/>
    <property type="project" value="UniProtKB-KW"/>
</dbReference>
<dbReference type="Pfam" id="PF04055">
    <property type="entry name" value="Radical_SAM"/>
    <property type="match status" value="1"/>
</dbReference>
<protein>
    <recommendedName>
        <fullName evidence="7">Radical SAM core domain-containing protein</fullName>
    </recommendedName>
</protein>
<dbReference type="InterPro" id="IPR058240">
    <property type="entry name" value="rSAM_sf"/>
</dbReference>
<dbReference type="PANTHER" id="PTHR43273">
    <property type="entry name" value="ANAEROBIC SULFATASE-MATURATING ENZYME HOMOLOG ASLB-RELATED"/>
    <property type="match status" value="1"/>
</dbReference>
<keyword evidence="5" id="KW-0411">Iron-sulfur</keyword>
<dbReference type="Pfam" id="PF13186">
    <property type="entry name" value="SPASM"/>
    <property type="match status" value="1"/>
</dbReference>
<dbReference type="AlphaFoldDB" id="A0A318XQ76"/>
<evidence type="ECO:0000259" key="7">
    <source>
        <dbReference type="PROSITE" id="PS51918"/>
    </source>
</evidence>
<accession>A0A318XQ76</accession>
<gene>
    <name evidence="8" type="ORF">LY28_00647</name>
</gene>
<keyword evidence="2" id="KW-0949">S-adenosyl-L-methionine</keyword>
<dbReference type="SFLD" id="SFLDG01386">
    <property type="entry name" value="main_SPASM_domain-containing"/>
    <property type="match status" value="2"/>
</dbReference>
<evidence type="ECO:0000313" key="8">
    <source>
        <dbReference type="EMBL" id="PYG89428.1"/>
    </source>
</evidence>
<dbReference type="GO" id="GO:0046872">
    <property type="term" value="F:metal ion binding"/>
    <property type="evidence" value="ECO:0007669"/>
    <property type="project" value="UniProtKB-KW"/>
</dbReference>
<dbReference type="NCBIfam" id="TIGR04085">
    <property type="entry name" value="rSAM_more_4Fe4S"/>
    <property type="match status" value="1"/>
</dbReference>
<dbReference type="InterPro" id="IPR007197">
    <property type="entry name" value="rSAM"/>
</dbReference>
<dbReference type="SFLD" id="SFLDG01384">
    <property type="entry name" value="thioether_bond_formation_requi"/>
    <property type="match status" value="1"/>
</dbReference>
<dbReference type="EMBL" id="QKMR01000003">
    <property type="protein sequence ID" value="PYG89428.1"/>
    <property type="molecule type" value="Genomic_DNA"/>
</dbReference>
<evidence type="ECO:0000256" key="1">
    <source>
        <dbReference type="ARBA" id="ARBA00001966"/>
    </source>
</evidence>
<keyword evidence="9" id="KW-1185">Reference proteome</keyword>
<comment type="similarity">
    <text evidence="6">Belongs to the radical SAM superfamily. Anaerobic sulfatase-maturating enzyme family.</text>
</comment>
<dbReference type="InterPro" id="IPR023885">
    <property type="entry name" value="4Fe4S-binding_SPASM_dom"/>
</dbReference>
<keyword evidence="4" id="KW-0408">Iron</keyword>
<dbReference type="SUPFAM" id="SSF102114">
    <property type="entry name" value="Radical SAM enzymes"/>
    <property type="match status" value="1"/>
</dbReference>
<keyword evidence="3" id="KW-0479">Metal-binding</keyword>
<name>A0A318XQ76_9FIRM</name>
<dbReference type="Gene3D" id="3.20.20.70">
    <property type="entry name" value="Aldolase class I"/>
    <property type="match status" value="1"/>
</dbReference>
<evidence type="ECO:0000256" key="6">
    <source>
        <dbReference type="ARBA" id="ARBA00023601"/>
    </source>
</evidence>
<dbReference type="PANTHER" id="PTHR43273:SF3">
    <property type="entry name" value="ANAEROBIC SULFATASE-MATURATING ENZYME HOMOLOG ASLB-RELATED"/>
    <property type="match status" value="1"/>
</dbReference>
<dbReference type="OrthoDB" id="1740125at2"/>
<sequence length="363" mass="41125">MASLTFLIKPISGQCNLICKYCFYKGQVHGQNPVMCEGTMEVLVKKAMNYCNQRCTFLFQGGEPTLCGLPFYKKFVKYVEAYNTNNIQVEYMLQTNGQLLDLQWAEFFKQNNFLVGVSIDGTKEAHEEYRKRPDGRSSFDYAAAGIRCLQQASVEYSVLITVTDVLKGQASKVYKTCKQNGWGNLHIIPCMPDSGMVQALSAGVYAEFVNTLFDLWFEDLCRGKYVGIRLFENYIRLLSGGGYEQCGLLGICAPSLVIEQNGECYPCDFYVREDMLLGSIETNSIKELLAELHKHFLSPAASAPISEECKSCQYYRICGGGCKRYRDTEGRYVLCSAVKAFFEHCFNRLVMVAQNERKLSYKQ</sequence>
<reference evidence="8 9" key="1">
    <citation type="submission" date="2018-06" db="EMBL/GenBank/DDBJ databases">
        <title>Genomic Encyclopedia of Type Strains, Phase I: the one thousand microbial genomes (KMG-I) project.</title>
        <authorList>
            <person name="Kyrpides N."/>
        </authorList>
    </citation>
    <scope>NUCLEOTIDE SEQUENCE [LARGE SCALE GENOMIC DNA]</scope>
    <source>
        <strain evidence="8 9">DSM 19573</strain>
    </source>
</reference>
<evidence type="ECO:0000256" key="2">
    <source>
        <dbReference type="ARBA" id="ARBA00022691"/>
    </source>
</evidence>